<evidence type="ECO:0000256" key="7">
    <source>
        <dbReference type="SAM" id="MobiDB-lite"/>
    </source>
</evidence>
<gene>
    <name evidence="10" type="ORF">SAMN04487772_10871</name>
</gene>
<keyword evidence="11" id="KW-1185">Reference proteome</keyword>
<dbReference type="CDD" id="cd06354">
    <property type="entry name" value="PBP1_PrnA-like"/>
    <property type="match status" value="1"/>
</dbReference>
<evidence type="ECO:0000256" key="5">
    <source>
        <dbReference type="ARBA" id="ARBA00023136"/>
    </source>
</evidence>
<dbReference type="Pfam" id="PF02608">
    <property type="entry name" value="Bmp"/>
    <property type="match status" value="1"/>
</dbReference>
<dbReference type="PROSITE" id="PS51257">
    <property type="entry name" value="PROKAR_LIPOPROTEIN"/>
    <property type="match status" value="1"/>
</dbReference>
<feature type="domain" description="ABC transporter substrate-binding protein PnrA-like" evidence="9">
    <location>
        <begin position="48"/>
        <end position="346"/>
    </location>
</feature>
<evidence type="ECO:0000256" key="6">
    <source>
        <dbReference type="ARBA" id="ARBA00023288"/>
    </source>
</evidence>
<feature type="compositionally biased region" description="Basic and acidic residues" evidence="7">
    <location>
        <begin position="32"/>
        <end position="42"/>
    </location>
</feature>
<protein>
    <submittedName>
        <fullName evidence="10">Basic membrane protein A</fullName>
    </submittedName>
</protein>
<comment type="subcellular location">
    <subcellularLocation>
        <location evidence="1">Cell membrane</location>
        <topology evidence="1">Lipid-anchor</topology>
    </subcellularLocation>
</comment>
<evidence type="ECO:0000259" key="9">
    <source>
        <dbReference type="Pfam" id="PF02608"/>
    </source>
</evidence>
<evidence type="ECO:0000256" key="8">
    <source>
        <dbReference type="SAM" id="SignalP"/>
    </source>
</evidence>
<feature type="region of interest" description="Disordered" evidence="7">
    <location>
        <begin position="21"/>
        <end position="42"/>
    </location>
</feature>
<dbReference type="SUPFAM" id="SSF53822">
    <property type="entry name" value="Periplasmic binding protein-like I"/>
    <property type="match status" value="1"/>
</dbReference>
<dbReference type="InterPro" id="IPR028082">
    <property type="entry name" value="Peripla_BP_I"/>
</dbReference>
<evidence type="ECO:0000256" key="2">
    <source>
        <dbReference type="ARBA" id="ARBA00008610"/>
    </source>
</evidence>
<keyword evidence="4 8" id="KW-0732">Signal</keyword>
<dbReference type="PANTHER" id="PTHR34296:SF2">
    <property type="entry name" value="ABC TRANSPORTER GUANOSINE-BINDING PROTEIN NUPN"/>
    <property type="match status" value="1"/>
</dbReference>
<evidence type="ECO:0000256" key="4">
    <source>
        <dbReference type="ARBA" id="ARBA00022729"/>
    </source>
</evidence>
<keyword evidence="5" id="KW-0472">Membrane</keyword>
<feature type="signal peptide" evidence="8">
    <location>
        <begin position="1"/>
        <end position="22"/>
    </location>
</feature>
<evidence type="ECO:0000313" key="10">
    <source>
        <dbReference type="EMBL" id="SET09889.1"/>
    </source>
</evidence>
<keyword evidence="6" id="KW-0449">Lipoprotein</keyword>
<evidence type="ECO:0000256" key="1">
    <source>
        <dbReference type="ARBA" id="ARBA00004193"/>
    </source>
</evidence>
<comment type="similarity">
    <text evidence="2">Belongs to the BMP lipoprotein family.</text>
</comment>
<feature type="chain" id="PRO_5038683542" evidence="8">
    <location>
        <begin position="23"/>
        <end position="355"/>
    </location>
</feature>
<accession>A0A1I0BS45</accession>
<dbReference type="OrthoDB" id="9769871at2"/>
<dbReference type="AlphaFoldDB" id="A0A1I0BS45"/>
<dbReference type="PANTHER" id="PTHR34296">
    <property type="entry name" value="TRANSCRIPTIONAL ACTIVATOR PROTEIN MED"/>
    <property type="match status" value="1"/>
</dbReference>
<dbReference type="STRING" id="29364.SAMN04487772_10871"/>
<keyword evidence="3" id="KW-1003">Cell membrane</keyword>
<dbReference type="Gene3D" id="3.40.50.2300">
    <property type="match status" value="2"/>
</dbReference>
<sequence length="355" mass="38059">MRKKILAIMMMAVMAVSMTACGSKGDNSSSNEKSEPKVTDTASKSDFKVSMVTDTGGVNDQSFNQSSWEGLQNLKEKTGAQISYLESTQETDYTSNLDKQVDEGNKLVWGIGFAMANAILEAAEMNDEVNYAIVDNAYEEVPENVTCVTFNAQDSSFLVGYVAGLTTKTDSVGFVGGISSAIIDQFEFGYRAGVAHAAKELGKDIKVEVQYADSFSDSAKGKAIAKSMYSNGCDIVFHAAGGVGIGVIEAAEEEKQFVIGVDSDQSVLSPDYVLTSALKRVDVAVEDISEKCMNGEEIGGKVFNYGLTDGGVGIPAENKNMDPEVYKKTMALQDEITAGKIVPPYNKDTFDAFNQ</sequence>
<dbReference type="EMBL" id="FOHN01000008">
    <property type="protein sequence ID" value="SET09889.1"/>
    <property type="molecule type" value="Genomic_DNA"/>
</dbReference>
<dbReference type="InterPro" id="IPR050957">
    <property type="entry name" value="BMP_lipoprotein"/>
</dbReference>
<dbReference type="RefSeq" id="WP_092477549.1">
    <property type="nucleotide sequence ID" value="NZ_FOHN01000008.1"/>
</dbReference>
<evidence type="ECO:0000256" key="3">
    <source>
        <dbReference type="ARBA" id="ARBA00022475"/>
    </source>
</evidence>
<dbReference type="Proteomes" id="UP000199800">
    <property type="component" value="Unassembled WGS sequence"/>
</dbReference>
<evidence type="ECO:0000313" key="11">
    <source>
        <dbReference type="Proteomes" id="UP000199800"/>
    </source>
</evidence>
<proteinExistence type="inferred from homology"/>
<dbReference type="InterPro" id="IPR003760">
    <property type="entry name" value="PnrA-like"/>
</dbReference>
<organism evidence="10 11">
    <name type="scientific">[Clostridium] polysaccharolyticum</name>
    <dbReference type="NCBI Taxonomy" id="29364"/>
    <lineage>
        <taxon>Bacteria</taxon>
        <taxon>Bacillati</taxon>
        <taxon>Bacillota</taxon>
        <taxon>Clostridia</taxon>
        <taxon>Lachnospirales</taxon>
        <taxon>Lachnospiraceae</taxon>
    </lineage>
</organism>
<reference evidence="10 11" key="1">
    <citation type="submission" date="2016-10" db="EMBL/GenBank/DDBJ databases">
        <authorList>
            <person name="de Groot N.N."/>
        </authorList>
    </citation>
    <scope>NUCLEOTIDE SEQUENCE [LARGE SCALE GENOMIC DNA]</scope>
    <source>
        <strain evidence="10 11">DSM 1801</strain>
    </source>
</reference>
<dbReference type="GO" id="GO:0005886">
    <property type="term" value="C:plasma membrane"/>
    <property type="evidence" value="ECO:0007669"/>
    <property type="project" value="UniProtKB-SubCell"/>
</dbReference>
<name>A0A1I0BS45_9FIRM</name>